<organism evidence="1 2">
    <name type="scientific">Vibrio variabilis</name>
    <dbReference type="NCBI Taxonomy" id="990271"/>
    <lineage>
        <taxon>Bacteria</taxon>
        <taxon>Pseudomonadati</taxon>
        <taxon>Pseudomonadota</taxon>
        <taxon>Gammaproteobacteria</taxon>
        <taxon>Vibrionales</taxon>
        <taxon>Vibrionaceae</taxon>
        <taxon>Vibrio</taxon>
    </lineage>
</organism>
<dbReference type="GO" id="GO:0004386">
    <property type="term" value="F:helicase activity"/>
    <property type="evidence" value="ECO:0007669"/>
    <property type="project" value="UniProtKB-KW"/>
</dbReference>
<reference evidence="2" key="1">
    <citation type="submission" date="2014-09" db="EMBL/GenBank/DDBJ databases">
        <title>Vibrio variabilis JCM 19239. (C206) whole genome shotgun sequence.</title>
        <authorList>
            <person name="Sawabe T."/>
            <person name="Meirelles P."/>
            <person name="Nakanishi M."/>
            <person name="Sayaka M."/>
            <person name="Hattori M."/>
            <person name="Ohkuma M."/>
        </authorList>
    </citation>
    <scope>NUCLEOTIDE SEQUENCE [LARGE SCALE GENOMIC DNA]</scope>
    <source>
        <strain evidence="2">JCM 19239</strain>
    </source>
</reference>
<evidence type="ECO:0000313" key="2">
    <source>
        <dbReference type="Proteomes" id="UP000029223"/>
    </source>
</evidence>
<evidence type="ECO:0000313" key="1">
    <source>
        <dbReference type="EMBL" id="GAL28915.1"/>
    </source>
</evidence>
<dbReference type="EMBL" id="BBMS01000052">
    <property type="protein sequence ID" value="GAL28915.1"/>
    <property type="molecule type" value="Genomic_DNA"/>
</dbReference>
<dbReference type="Proteomes" id="UP000029223">
    <property type="component" value="Unassembled WGS sequence"/>
</dbReference>
<keyword evidence="1" id="KW-0378">Hydrolase</keyword>
<sequence length="192" mass="21553">MSTVKLGSLVKSSSAFDGIGKIVDINVKEQSATIGFFHSPLEPYANQIEVDSKDLVAVTKVQEQTLIFCKVGKKQRWKNGFYGGERPHGRHLVIFNRDEMIEFETEDLFIPNSFGSNEFNPKDYLIAKGNTTPFLTSARAAFSSSYFAQMASTRTMPSLLSSSVELEPHQLAVVKRVLQDEQKSIYYVMKLV</sequence>
<name>A0ABQ0JJH8_9VIBR</name>
<keyword evidence="1" id="KW-0347">Helicase</keyword>
<comment type="caution">
    <text evidence="1">The sequence shown here is derived from an EMBL/GenBank/DDBJ whole genome shotgun (WGS) entry which is preliminary data.</text>
</comment>
<keyword evidence="2" id="KW-1185">Reference proteome</keyword>
<keyword evidence="1" id="KW-0547">Nucleotide-binding</keyword>
<keyword evidence="1" id="KW-0067">ATP-binding</keyword>
<accession>A0ABQ0JJH8</accession>
<gene>
    <name evidence="1" type="ORF">JCM19239_2156</name>
</gene>
<protein>
    <submittedName>
        <fullName evidence="1">Superfamily II DNA/RNA helicases</fullName>
    </submittedName>
</protein>
<proteinExistence type="predicted"/>